<accession>A0A8E2EJU1</accession>
<dbReference type="Proteomes" id="UP000250266">
    <property type="component" value="Unassembled WGS sequence"/>
</dbReference>
<evidence type="ECO:0000256" key="5">
    <source>
        <dbReference type="ARBA" id="ARBA00038359"/>
    </source>
</evidence>
<protein>
    <recommendedName>
        <fullName evidence="7">Rhodopsin domain-containing protein</fullName>
    </recommendedName>
</protein>
<dbReference type="InterPro" id="IPR049326">
    <property type="entry name" value="Rhodopsin_dom_fungi"/>
</dbReference>
<keyword evidence="2 6" id="KW-0812">Transmembrane</keyword>
<feature type="transmembrane region" description="Helical" evidence="6">
    <location>
        <begin position="155"/>
        <end position="180"/>
    </location>
</feature>
<comment type="subcellular location">
    <subcellularLocation>
        <location evidence="1">Membrane</location>
        <topology evidence="1">Multi-pass membrane protein</topology>
    </subcellularLocation>
</comment>
<dbReference type="AlphaFoldDB" id="A0A8E2EJU1"/>
<feature type="transmembrane region" description="Helical" evidence="6">
    <location>
        <begin position="56"/>
        <end position="76"/>
    </location>
</feature>
<feature type="transmembrane region" description="Helical" evidence="6">
    <location>
        <begin position="20"/>
        <end position="44"/>
    </location>
</feature>
<name>A0A8E2EJU1_9PEZI</name>
<evidence type="ECO:0000256" key="2">
    <source>
        <dbReference type="ARBA" id="ARBA00022692"/>
    </source>
</evidence>
<keyword evidence="3 6" id="KW-1133">Transmembrane helix</keyword>
<dbReference type="PANTHER" id="PTHR33048">
    <property type="entry name" value="PTH11-LIKE INTEGRAL MEMBRANE PROTEIN (AFU_ORTHOLOGUE AFUA_5G11245)"/>
    <property type="match status" value="1"/>
</dbReference>
<organism evidence="8 9">
    <name type="scientific">Lepidopterella palustris CBS 459.81</name>
    <dbReference type="NCBI Taxonomy" id="1314670"/>
    <lineage>
        <taxon>Eukaryota</taxon>
        <taxon>Fungi</taxon>
        <taxon>Dikarya</taxon>
        <taxon>Ascomycota</taxon>
        <taxon>Pezizomycotina</taxon>
        <taxon>Dothideomycetes</taxon>
        <taxon>Pleosporomycetidae</taxon>
        <taxon>Mytilinidiales</taxon>
        <taxon>Argynnaceae</taxon>
        <taxon>Lepidopterella</taxon>
    </lineage>
</organism>
<evidence type="ECO:0000256" key="3">
    <source>
        <dbReference type="ARBA" id="ARBA00022989"/>
    </source>
</evidence>
<gene>
    <name evidence="8" type="ORF">K432DRAFT_431768</name>
</gene>
<evidence type="ECO:0000256" key="4">
    <source>
        <dbReference type="ARBA" id="ARBA00023136"/>
    </source>
</evidence>
<feature type="domain" description="Rhodopsin" evidence="7">
    <location>
        <begin position="95"/>
        <end position="210"/>
    </location>
</feature>
<evidence type="ECO:0000256" key="6">
    <source>
        <dbReference type="SAM" id="Phobius"/>
    </source>
</evidence>
<keyword evidence="9" id="KW-1185">Reference proteome</keyword>
<proteinExistence type="inferred from homology"/>
<dbReference type="Pfam" id="PF20684">
    <property type="entry name" value="Fung_rhodopsin"/>
    <property type="match status" value="1"/>
</dbReference>
<evidence type="ECO:0000313" key="8">
    <source>
        <dbReference type="EMBL" id="OCK85191.1"/>
    </source>
</evidence>
<feature type="transmembrane region" description="Helical" evidence="6">
    <location>
        <begin position="192"/>
        <end position="208"/>
    </location>
</feature>
<evidence type="ECO:0000256" key="1">
    <source>
        <dbReference type="ARBA" id="ARBA00004141"/>
    </source>
</evidence>
<dbReference type="GO" id="GO:0016020">
    <property type="term" value="C:membrane"/>
    <property type="evidence" value="ECO:0007669"/>
    <property type="project" value="UniProtKB-SubCell"/>
</dbReference>
<sequence length="213" mass="24106">MRDIPLDVILSWALPNYTDLYTRGIALVIMNGAFISLVLVVVTLRIYTRIVIMRWFGSDDVFIAFALILICSIYGWNRYARDITLNVVPNTGKIYCRLAQDSDIAWFRWAIHFSFGYTIATCITFIALTVFLCTPALAYWVLLQLPNSKCLPEDVVILAAGSINCFADLVVTVLPMPIVARLQMPKQQRVDIIALFSLGFVVTITEIVRKDFI</sequence>
<dbReference type="InterPro" id="IPR052337">
    <property type="entry name" value="SAT4-like"/>
</dbReference>
<dbReference type="PANTHER" id="PTHR33048:SF129">
    <property type="entry name" value="INTEGRAL MEMBRANE PROTEIN-RELATED"/>
    <property type="match status" value="1"/>
</dbReference>
<keyword evidence="4 6" id="KW-0472">Membrane</keyword>
<reference evidence="8 9" key="1">
    <citation type="journal article" date="2016" name="Nat. Commun.">
        <title>Ectomycorrhizal ecology is imprinted in the genome of the dominant symbiotic fungus Cenococcum geophilum.</title>
        <authorList>
            <consortium name="DOE Joint Genome Institute"/>
            <person name="Peter M."/>
            <person name="Kohler A."/>
            <person name="Ohm R.A."/>
            <person name="Kuo A."/>
            <person name="Krutzmann J."/>
            <person name="Morin E."/>
            <person name="Arend M."/>
            <person name="Barry K.W."/>
            <person name="Binder M."/>
            <person name="Choi C."/>
            <person name="Clum A."/>
            <person name="Copeland A."/>
            <person name="Grisel N."/>
            <person name="Haridas S."/>
            <person name="Kipfer T."/>
            <person name="LaButti K."/>
            <person name="Lindquist E."/>
            <person name="Lipzen A."/>
            <person name="Maire R."/>
            <person name="Meier B."/>
            <person name="Mihaltcheva S."/>
            <person name="Molinier V."/>
            <person name="Murat C."/>
            <person name="Poggeler S."/>
            <person name="Quandt C.A."/>
            <person name="Sperisen C."/>
            <person name="Tritt A."/>
            <person name="Tisserant E."/>
            <person name="Crous P.W."/>
            <person name="Henrissat B."/>
            <person name="Nehls U."/>
            <person name="Egli S."/>
            <person name="Spatafora J.W."/>
            <person name="Grigoriev I.V."/>
            <person name="Martin F.M."/>
        </authorList>
    </citation>
    <scope>NUCLEOTIDE SEQUENCE [LARGE SCALE GENOMIC DNA]</scope>
    <source>
        <strain evidence="8 9">CBS 459.81</strain>
    </source>
</reference>
<dbReference type="OrthoDB" id="4525788at2759"/>
<comment type="similarity">
    <text evidence="5">Belongs to the SAT4 family.</text>
</comment>
<evidence type="ECO:0000313" key="9">
    <source>
        <dbReference type="Proteomes" id="UP000250266"/>
    </source>
</evidence>
<feature type="transmembrane region" description="Helical" evidence="6">
    <location>
        <begin position="115"/>
        <end position="143"/>
    </location>
</feature>
<evidence type="ECO:0000259" key="7">
    <source>
        <dbReference type="Pfam" id="PF20684"/>
    </source>
</evidence>
<dbReference type="EMBL" id="KV744823">
    <property type="protein sequence ID" value="OCK85191.1"/>
    <property type="molecule type" value="Genomic_DNA"/>
</dbReference>